<proteinExistence type="predicted"/>
<evidence type="ECO:0000256" key="1">
    <source>
        <dbReference type="SAM" id="Phobius"/>
    </source>
</evidence>
<feature type="transmembrane region" description="Helical" evidence="1">
    <location>
        <begin position="31"/>
        <end position="47"/>
    </location>
</feature>
<sequence>MKHIAAAIYLSFGMLFLFLQGFNGFIGPENMNFIIFLFLMAGALYLYREIRERFQKK</sequence>
<protein>
    <submittedName>
        <fullName evidence="2">Uncharacterized protein</fullName>
    </submittedName>
</protein>
<keyword evidence="1" id="KW-0472">Membrane</keyword>
<keyword evidence="1" id="KW-1133">Transmembrane helix</keyword>
<evidence type="ECO:0000313" key="3">
    <source>
        <dbReference type="Proteomes" id="UP000465062"/>
    </source>
</evidence>
<dbReference type="AlphaFoldDB" id="A0A6I6UM17"/>
<feature type="transmembrane region" description="Helical" evidence="1">
    <location>
        <begin position="7"/>
        <end position="25"/>
    </location>
</feature>
<name>A0A6I6UM17_9BACI</name>
<dbReference type="RefSeq" id="WP_159361575.1">
    <property type="nucleotide sequence ID" value="NZ_CP047394.1"/>
</dbReference>
<reference evidence="2 3" key="1">
    <citation type="submission" date="2019-06" db="EMBL/GenBank/DDBJ databases">
        <title>An operon consisting of a P-type ATPase gene and a transcriptional regular gene given the different cadmium resistance in Bacillus vietamensis 151-6 and Bacillus marisflavi 151-25.</title>
        <authorList>
            <person name="Yu X."/>
        </authorList>
    </citation>
    <scope>NUCLEOTIDE SEQUENCE [LARGE SCALE GENOMIC DNA]</scope>
    <source>
        <strain evidence="2 3">151-6</strain>
    </source>
</reference>
<dbReference type="EMBL" id="CP047394">
    <property type="protein sequence ID" value="QHE60659.1"/>
    <property type="molecule type" value="Genomic_DNA"/>
</dbReference>
<accession>A0A6I6UM17</accession>
<gene>
    <name evidence="2" type="ORF">FHE72_06070</name>
</gene>
<dbReference type="Proteomes" id="UP000465062">
    <property type="component" value="Chromosome"/>
</dbReference>
<dbReference type="KEGG" id="bvq:FHE72_06070"/>
<organism evidence="2 3">
    <name type="scientific">Rossellomorea vietnamensis</name>
    <dbReference type="NCBI Taxonomy" id="218284"/>
    <lineage>
        <taxon>Bacteria</taxon>
        <taxon>Bacillati</taxon>
        <taxon>Bacillota</taxon>
        <taxon>Bacilli</taxon>
        <taxon>Bacillales</taxon>
        <taxon>Bacillaceae</taxon>
        <taxon>Rossellomorea</taxon>
    </lineage>
</organism>
<keyword evidence="1" id="KW-0812">Transmembrane</keyword>
<evidence type="ECO:0000313" key="2">
    <source>
        <dbReference type="EMBL" id="QHE60659.1"/>
    </source>
</evidence>